<name>A0A6L3UXD5_9BACI</name>
<dbReference type="AlphaFoldDB" id="A0A6L3UXD5"/>
<evidence type="ECO:0000313" key="1">
    <source>
        <dbReference type="EMBL" id="KAB2328593.1"/>
    </source>
</evidence>
<dbReference type="RefSeq" id="WP_151537495.1">
    <property type="nucleotide sequence ID" value="NZ_WBOS01000027.1"/>
</dbReference>
<dbReference type="EMBL" id="WBOS01000027">
    <property type="protein sequence ID" value="KAB2328593.1"/>
    <property type="molecule type" value="Genomic_DNA"/>
</dbReference>
<reference evidence="1 2" key="1">
    <citation type="journal article" date="2016" name="Antonie Van Leeuwenhoek">
        <title>Bacillus depressus sp. nov., isolated from soil of a sunflower field.</title>
        <authorList>
            <person name="Wei X."/>
            <person name="Xin D."/>
            <person name="Xin Y."/>
            <person name="Zhang H."/>
            <person name="Wang T."/>
            <person name="Zhang J."/>
        </authorList>
    </citation>
    <scope>NUCLEOTIDE SEQUENCE [LARGE SCALE GENOMIC DNA]</scope>
    <source>
        <strain evidence="1 2">BZ1</strain>
    </source>
</reference>
<keyword evidence="2" id="KW-1185">Reference proteome</keyword>
<sequence length="140" mass="15055">MVRVLDFQATQPLNSFNPAKGFIIPQAPQSVPLATIRINIPSIATRNNHVELIATVGVEGITGIAQILFRIFRDGEEIFNTQTGIESAGSEQNYAITFQAIDTNLRAGSHVYEVTAENITGNTTANVVGPISFSGLAVKR</sequence>
<proteinExistence type="predicted"/>
<dbReference type="OrthoDB" id="2922920at2"/>
<gene>
    <name evidence="1" type="ORF">F7731_25075</name>
</gene>
<dbReference type="Proteomes" id="UP000481030">
    <property type="component" value="Unassembled WGS sequence"/>
</dbReference>
<comment type="caution">
    <text evidence="1">The sequence shown here is derived from an EMBL/GenBank/DDBJ whole genome shotgun (WGS) entry which is preliminary data.</text>
</comment>
<organism evidence="1 2">
    <name type="scientific">Cytobacillus depressus</name>
    <dbReference type="NCBI Taxonomy" id="1602942"/>
    <lineage>
        <taxon>Bacteria</taxon>
        <taxon>Bacillati</taxon>
        <taxon>Bacillota</taxon>
        <taxon>Bacilli</taxon>
        <taxon>Bacillales</taxon>
        <taxon>Bacillaceae</taxon>
        <taxon>Cytobacillus</taxon>
    </lineage>
</organism>
<evidence type="ECO:0000313" key="2">
    <source>
        <dbReference type="Proteomes" id="UP000481030"/>
    </source>
</evidence>
<accession>A0A6L3UXD5</accession>
<protein>
    <submittedName>
        <fullName evidence="1">Exosporium protein C</fullName>
    </submittedName>
</protein>